<dbReference type="Proteomes" id="UP000054047">
    <property type="component" value="Unassembled WGS sequence"/>
</dbReference>
<reference evidence="2 3" key="1">
    <citation type="submission" date="2013-12" db="EMBL/GenBank/DDBJ databases">
        <title>Draft genome of the parsitic nematode Ancylostoma duodenale.</title>
        <authorList>
            <person name="Mitreva M."/>
        </authorList>
    </citation>
    <scope>NUCLEOTIDE SEQUENCE [LARGE SCALE GENOMIC DNA]</scope>
    <source>
        <strain evidence="2 3">Zhejiang</strain>
    </source>
</reference>
<dbReference type="EMBL" id="KN726330">
    <property type="protein sequence ID" value="KIH68623.1"/>
    <property type="molecule type" value="Genomic_DNA"/>
</dbReference>
<feature type="compositionally biased region" description="Low complexity" evidence="1">
    <location>
        <begin position="230"/>
        <end position="239"/>
    </location>
</feature>
<feature type="region of interest" description="Disordered" evidence="1">
    <location>
        <begin position="126"/>
        <end position="171"/>
    </location>
</feature>
<feature type="compositionally biased region" description="Low complexity" evidence="1">
    <location>
        <begin position="290"/>
        <end position="302"/>
    </location>
</feature>
<keyword evidence="3" id="KW-1185">Reference proteome</keyword>
<proteinExistence type="predicted"/>
<feature type="compositionally biased region" description="Polar residues" evidence="1">
    <location>
        <begin position="406"/>
        <end position="417"/>
    </location>
</feature>
<feature type="compositionally biased region" description="Low complexity" evidence="1">
    <location>
        <begin position="207"/>
        <end position="216"/>
    </location>
</feature>
<evidence type="ECO:0000313" key="3">
    <source>
        <dbReference type="Proteomes" id="UP000054047"/>
    </source>
</evidence>
<feature type="region of interest" description="Disordered" evidence="1">
    <location>
        <begin position="481"/>
        <end position="510"/>
    </location>
</feature>
<evidence type="ECO:0000256" key="1">
    <source>
        <dbReference type="SAM" id="MobiDB-lite"/>
    </source>
</evidence>
<protein>
    <submittedName>
        <fullName evidence="2">Uncharacterized protein</fullName>
    </submittedName>
</protein>
<gene>
    <name evidence="2" type="ORF">ANCDUO_01041</name>
</gene>
<dbReference type="OrthoDB" id="10432531at2759"/>
<accession>A0A0C2DF58</accession>
<organism evidence="2 3">
    <name type="scientific">Ancylostoma duodenale</name>
    <dbReference type="NCBI Taxonomy" id="51022"/>
    <lineage>
        <taxon>Eukaryota</taxon>
        <taxon>Metazoa</taxon>
        <taxon>Ecdysozoa</taxon>
        <taxon>Nematoda</taxon>
        <taxon>Chromadorea</taxon>
        <taxon>Rhabditida</taxon>
        <taxon>Rhabditina</taxon>
        <taxon>Rhabditomorpha</taxon>
        <taxon>Strongyloidea</taxon>
        <taxon>Ancylostomatidae</taxon>
        <taxon>Ancylostomatinae</taxon>
        <taxon>Ancylostoma</taxon>
    </lineage>
</organism>
<feature type="compositionally biased region" description="Polar residues" evidence="1">
    <location>
        <begin position="312"/>
        <end position="337"/>
    </location>
</feature>
<feature type="compositionally biased region" description="Polar residues" evidence="1">
    <location>
        <begin position="362"/>
        <end position="396"/>
    </location>
</feature>
<feature type="region of interest" description="Disordered" evidence="1">
    <location>
        <begin position="76"/>
        <end position="106"/>
    </location>
</feature>
<evidence type="ECO:0000313" key="2">
    <source>
        <dbReference type="EMBL" id="KIH68623.1"/>
    </source>
</evidence>
<feature type="compositionally biased region" description="Acidic residues" evidence="1">
    <location>
        <begin position="147"/>
        <end position="161"/>
    </location>
</feature>
<sequence length="519" mass="55976">MRPPSWVRIMLGRRVIVLTDGSRRTGIVAIKMKTRQRSDYLLSYRTDAAIKIEQEQIKVLCSSLRTRWRMRIPTSELPISGQVPENQPSDIEQAPTPPKAEDTRPPITALKRPRVSFSTPNARKIVRYRKETDREESVEAAAVPNDTAEEVSETQDSENPENDFTPTTHPCHQCLGFKRLRTDYVWHVPRCFKFGASRSPRIPGNLSTATSSASSSDVKTCYPGSVTANSPSSSFLSPSGQGTLPEASTAGTSDAVSTDPLRTDYPTSITADSPSSSFLSATGRSTLPESTTADSSDVASTDPLRTALPRSVTANSPGSSFLSPSGQSNLPDSTTADSPDVVSTDMRTRWPRYVSTTFARFSSPFSHKSPNSEAADSPKVASTTDDSKTKPGSVTADSPDVVSPGGLNTCSNGSVTANSHSSILVSPVDENTDPVSKSLDSFNVPISASPESSSSGWSHGCAAPPLDLTRCTLAIPRSDSEEDWFADQDTNRDTRSNQEHSTTDARGERNTVVKDRIFC</sequence>
<name>A0A0C2DF58_9BILA</name>
<feature type="compositionally biased region" description="Basic and acidic residues" evidence="1">
    <location>
        <begin position="489"/>
        <end position="510"/>
    </location>
</feature>
<feature type="compositionally biased region" description="Polar residues" evidence="1">
    <location>
        <begin position="265"/>
        <end position="289"/>
    </location>
</feature>
<dbReference type="AlphaFoldDB" id="A0A0C2DF58"/>
<feature type="region of interest" description="Disordered" evidence="1">
    <location>
        <begin position="362"/>
        <end position="417"/>
    </location>
</feature>
<feature type="region of interest" description="Disordered" evidence="1">
    <location>
        <begin position="197"/>
        <end position="343"/>
    </location>
</feature>
<feature type="compositionally biased region" description="Basic and acidic residues" evidence="1">
    <location>
        <begin position="128"/>
        <end position="137"/>
    </location>
</feature>